<dbReference type="SUPFAM" id="SSF47823">
    <property type="entry name" value="lambda integrase-like, N-terminal domain"/>
    <property type="match status" value="1"/>
</dbReference>
<dbReference type="PROSITE" id="PS51898">
    <property type="entry name" value="TYR_RECOMBINASE"/>
    <property type="match status" value="1"/>
</dbReference>
<evidence type="ECO:0000256" key="3">
    <source>
        <dbReference type="ARBA" id="ARBA00023172"/>
    </source>
</evidence>
<dbReference type="PANTHER" id="PTHR34605:SF3">
    <property type="entry name" value="P CELL-TYPE AGGLUTINATION PROTEIN MAP4-LIKE-RELATED"/>
    <property type="match status" value="1"/>
</dbReference>
<gene>
    <name evidence="7" type="ORF">CCS01_16230</name>
</gene>
<dbReference type="InterPro" id="IPR002104">
    <property type="entry name" value="Integrase_catalytic"/>
</dbReference>
<evidence type="ECO:0008006" key="9">
    <source>
        <dbReference type="Google" id="ProtNLM"/>
    </source>
</evidence>
<keyword evidence="8" id="KW-1185">Reference proteome</keyword>
<dbReference type="Proteomes" id="UP000239724">
    <property type="component" value="Unassembled WGS sequence"/>
</dbReference>
<dbReference type="CDD" id="cd00799">
    <property type="entry name" value="INT_Cre_C"/>
    <property type="match status" value="1"/>
</dbReference>
<dbReference type="InterPro" id="IPR010998">
    <property type="entry name" value="Integrase_recombinase_N"/>
</dbReference>
<dbReference type="PANTHER" id="PTHR34605">
    <property type="entry name" value="PHAGE_INTEGRASE DOMAIN-CONTAINING PROTEIN"/>
    <property type="match status" value="1"/>
</dbReference>
<evidence type="ECO:0000313" key="7">
    <source>
        <dbReference type="EMBL" id="PPQ31920.1"/>
    </source>
</evidence>
<dbReference type="InterPro" id="IPR052925">
    <property type="entry name" value="Phage_Integrase-like_Recomb"/>
</dbReference>
<dbReference type="InterPro" id="IPR004107">
    <property type="entry name" value="Integrase_SAM-like_N"/>
</dbReference>
<proteinExistence type="predicted"/>
<comment type="caution">
    <text evidence="7">The sequence shown here is derived from an EMBL/GenBank/DDBJ whole genome shotgun (WGS) entry which is preliminary data.</text>
</comment>
<evidence type="ECO:0000259" key="6">
    <source>
        <dbReference type="PROSITE" id="PS51900"/>
    </source>
</evidence>
<evidence type="ECO:0000259" key="5">
    <source>
        <dbReference type="PROSITE" id="PS51898"/>
    </source>
</evidence>
<dbReference type="Pfam" id="PF02899">
    <property type="entry name" value="Phage_int_SAM_1"/>
    <property type="match status" value="1"/>
</dbReference>
<keyword evidence="3" id="KW-0233">DNA recombination</keyword>
<feature type="domain" description="Tyr recombinase" evidence="5">
    <location>
        <begin position="129"/>
        <end position="327"/>
    </location>
</feature>
<dbReference type="InterPro" id="IPR011010">
    <property type="entry name" value="DNA_brk_join_enz"/>
</dbReference>
<dbReference type="SUPFAM" id="SSF56349">
    <property type="entry name" value="DNA breaking-rejoining enzymes"/>
    <property type="match status" value="1"/>
</dbReference>
<protein>
    <recommendedName>
        <fullName evidence="9">Integrase</fullName>
    </recommendedName>
</protein>
<dbReference type="Pfam" id="PF00589">
    <property type="entry name" value="Phage_integrase"/>
    <property type="match status" value="1"/>
</dbReference>
<evidence type="ECO:0000313" key="8">
    <source>
        <dbReference type="Proteomes" id="UP000239724"/>
    </source>
</evidence>
<dbReference type="AlphaFoldDB" id="A0A2S6NBB5"/>
<feature type="domain" description="Core-binding (CB)" evidence="6">
    <location>
        <begin position="24"/>
        <end position="103"/>
    </location>
</feature>
<evidence type="ECO:0000256" key="1">
    <source>
        <dbReference type="ARBA" id="ARBA00022908"/>
    </source>
</evidence>
<dbReference type="GO" id="GO:0015074">
    <property type="term" value="P:DNA integration"/>
    <property type="evidence" value="ECO:0007669"/>
    <property type="project" value="UniProtKB-KW"/>
</dbReference>
<evidence type="ECO:0000256" key="4">
    <source>
        <dbReference type="PROSITE-ProRule" id="PRU01248"/>
    </source>
</evidence>
<name>A0A2S6NBB5_RHOGL</name>
<reference evidence="7 8" key="1">
    <citation type="journal article" date="2018" name="Arch. Microbiol.">
        <title>New insights into the metabolic potential of the phototrophic purple bacterium Rhodopila globiformis DSM 161(T) from its draft genome sequence and evidence for a vanadium-dependent nitrogenase.</title>
        <authorList>
            <person name="Imhoff J.F."/>
            <person name="Rahn T."/>
            <person name="Kunzel S."/>
            <person name="Neulinger S.C."/>
        </authorList>
    </citation>
    <scope>NUCLEOTIDE SEQUENCE [LARGE SCALE GENOMIC DNA]</scope>
    <source>
        <strain evidence="7 8">DSM 161</strain>
    </source>
</reference>
<dbReference type="OrthoDB" id="5513193at2"/>
<keyword evidence="1" id="KW-0229">DNA integration</keyword>
<dbReference type="Gene3D" id="1.10.443.10">
    <property type="entry name" value="Intergrase catalytic core"/>
    <property type="match status" value="1"/>
</dbReference>
<dbReference type="GO" id="GO:0006310">
    <property type="term" value="P:DNA recombination"/>
    <property type="evidence" value="ECO:0007669"/>
    <property type="project" value="UniProtKB-KW"/>
</dbReference>
<organism evidence="7 8">
    <name type="scientific">Rhodopila globiformis</name>
    <name type="common">Rhodopseudomonas globiformis</name>
    <dbReference type="NCBI Taxonomy" id="1071"/>
    <lineage>
        <taxon>Bacteria</taxon>
        <taxon>Pseudomonadati</taxon>
        <taxon>Pseudomonadota</taxon>
        <taxon>Alphaproteobacteria</taxon>
        <taxon>Acetobacterales</taxon>
        <taxon>Acetobacteraceae</taxon>
        <taxon>Rhodopila</taxon>
    </lineage>
</organism>
<dbReference type="RefSeq" id="WP_104519877.1">
    <property type="nucleotide sequence ID" value="NZ_NHRY01000181.1"/>
</dbReference>
<dbReference type="EMBL" id="NHRY01000181">
    <property type="protein sequence ID" value="PPQ31920.1"/>
    <property type="molecule type" value="Genomic_DNA"/>
</dbReference>
<evidence type="ECO:0000256" key="2">
    <source>
        <dbReference type="ARBA" id="ARBA00023125"/>
    </source>
</evidence>
<dbReference type="PROSITE" id="PS51900">
    <property type="entry name" value="CB"/>
    <property type="match status" value="1"/>
</dbReference>
<dbReference type="GO" id="GO:0003677">
    <property type="term" value="F:DNA binding"/>
    <property type="evidence" value="ECO:0007669"/>
    <property type="project" value="UniProtKB-UniRule"/>
</dbReference>
<accession>A0A2S6NBB5</accession>
<dbReference type="Gene3D" id="1.10.150.130">
    <property type="match status" value="1"/>
</dbReference>
<keyword evidence="2 4" id="KW-0238">DNA-binding</keyword>
<sequence>MAPVVRTPSIAGDADGAVPTTAQQAALDVAKGYATQALAQATQRAYRQDWEDFRGWCRRNGWPALPAAPTTVAAYLGALATTHSRATLKRRLASIGQYHKAAGCDWHPGHAAIRATLQGIQRLHATPAVRAAALTTEEITRLVATCDGGLTGLRDRALILVGYAGALRRSELVGIAREHLTITHVGLRLFIPSSKTDPEGEGVEIGIPKGAQAATCPVRTLEAWLRASATTVGPVFRRIDMWGGIDAAALHPNAVSTILRRRATLAGVTVPAQERLSAHGLRAGFVTEAYRQGARDEQIMDHTRHRDLRTMRGYVRRAKLLSDSPVKLLGL</sequence>
<dbReference type="InterPro" id="IPR044068">
    <property type="entry name" value="CB"/>
</dbReference>
<dbReference type="InterPro" id="IPR013762">
    <property type="entry name" value="Integrase-like_cat_sf"/>
</dbReference>